<name>A0A1X6Y4C8_9RHOB</name>
<evidence type="ECO:0000313" key="3">
    <source>
        <dbReference type="EMBL" id="SLN10149.1"/>
    </source>
</evidence>
<keyword evidence="1" id="KW-1133">Transmembrane helix</keyword>
<keyword evidence="1" id="KW-0812">Transmembrane</keyword>
<proteinExistence type="predicted"/>
<sequence length="472" mass="53281">MQHVTDDFADKIRAYYGDPLDPLSQQFMFRRPPTIGELRRPPQVLLLGNHSSGKSTFINYLLGSEVQKTGVAPTDDSFTIITWGADRADRDGPAVVSNPDLPYEGLRHFGDQLVSHIRLKQRQADLLRTVTLIDSPGMIDEAKAEGGRGYDFPGAVRWFAERADLVIVFFDPDKPGTTGETLQVFKEALSGIDHKLLIVMNKMDQFQNLHDFARAYGALCWNLGKVTLRKDLPLIYNTFVPIAGKPASKLPVDDFDEARRGLVEELRSAPTRRLDNLITQMQTFTERLRLHAFVIDGAARKFRRIRTQWRCALLGILVAASAASVATGMLIALPGVLAVIMILTLVVELGILPRERKRLVARFDDVFERIYERELLMRDRDMDLRALWSQVHPHAREVAQKCGLQSFTRLSRSDRIKLNELIEEEIPQLRSELYGRFGSAEARGPSPQPRVAEVRVAPADRADVLVPRRRAV</sequence>
<protein>
    <submittedName>
        <fullName evidence="3">GTPase Era</fullName>
    </submittedName>
</protein>
<dbReference type="InterPro" id="IPR051943">
    <property type="entry name" value="TRAFAC_Dynamin-like_GTPase"/>
</dbReference>
<dbReference type="Proteomes" id="UP000193570">
    <property type="component" value="Unassembled WGS sequence"/>
</dbReference>
<evidence type="ECO:0000256" key="1">
    <source>
        <dbReference type="SAM" id="Phobius"/>
    </source>
</evidence>
<dbReference type="PANTHER" id="PTHR43681:SF1">
    <property type="entry name" value="SARCALUMENIN"/>
    <property type="match status" value="1"/>
</dbReference>
<dbReference type="Gene3D" id="3.40.50.300">
    <property type="entry name" value="P-loop containing nucleotide triphosphate hydrolases"/>
    <property type="match status" value="1"/>
</dbReference>
<accession>A0A1X6Y4C8</accession>
<dbReference type="EMBL" id="FWFK01000001">
    <property type="protein sequence ID" value="SLN10149.1"/>
    <property type="molecule type" value="Genomic_DNA"/>
</dbReference>
<gene>
    <name evidence="3" type="primary">era_1</name>
    <name evidence="3" type="ORF">ROJ8625_00184</name>
</gene>
<keyword evidence="1" id="KW-0472">Membrane</keyword>
<feature type="transmembrane region" description="Helical" evidence="1">
    <location>
        <begin position="332"/>
        <end position="352"/>
    </location>
</feature>
<evidence type="ECO:0000259" key="2">
    <source>
        <dbReference type="Pfam" id="PF00350"/>
    </source>
</evidence>
<reference evidence="3 4" key="1">
    <citation type="submission" date="2017-03" db="EMBL/GenBank/DDBJ databases">
        <authorList>
            <person name="Afonso C.L."/>
            <person name="Miller P.J."/>
            <person name="Scott M.A."/>
            <person name="Spackman E."/>
            <person name="Goraichik I."/>
            <person name="Dimitrov K.M."/>
            <person name="Suarez D.L."/>
            <person name="Swayne D.E."/>
        </authorList>
    </citation>
    <scope>NUCLEOTIDE SEQUENCE [LARGE SCALE GENOMIC DNA]</scope>
    <source>
        <strain evidence="3 4">CECT 8625</strain>
    </source>
</reference>
<dbReference type="SUPFAM" id="SSF52540">
    <property type="entry name" value="P-loop containing nucleoside triphosphate hydrolases"/>
    <property type="match status" value="1"/>
</dbReference>
<keyword evidence="4" id="KW-1185">Reference proteome</keyword>
<dbReference type="InterPro" id="IPR027417">
    <property type="entry name" value="P-loop_NTPase"/>
</dbReference>
<dbReference type="Pfam" id="PF00350">
    <property type="entry name" value="Dynamin_N"/>
    <property type="match status" value="1"/>
</dbReference>
<evidence type="ECO:0000313" key="4">
    <source>
        <dbReference type="Proteomes" id="UP000193570"/>
    </source>
</evidence>
<dbReference type="AlphaFoldDB" id="A0A1X6Y4C8"/>
<feature type="transmembrane region" description="Helical" evidence="1">
    <location>
        <begin position="309"/>
        <end position="326"/>
    </location>
</feature>
<dbReference type="PANTHER" id="PTHR43681">
    <property type="entry name" value="TRANSMEMBRANE GTPASE FZO"/>
    <property type="match status" value="1"/>
</dbReference>
<dbReference type="RefSeq" id="WP_234984123.1">
    <property type="nucleotide sequence ID" value="NZ_FWFK01000001.1"/>
</dbReference>
<dbReference type="InterPro" id="IPR045063">
    <property type="entry name" value="Dynamin_N"/>
</dbReference>
<organism evidence="3 4">
    <name type="scientific">Roseivivax jejudonensis</name>
    <dbReference type="NCBI Taxonomy" id="1529041"/>
    <lineage>
        <taxon>Bacteria</taxon>
        <taxon>Pseudomonadati</taxon>
        <taxon>Pseudomonadota</taxon>
        <taxon>Alphaproteobacteria</taxon>
        <taxon>Rhodobacterales</taxon>
        <taxon>Roseobacteraceae</taxon>
        <taxon>Roseivivax</taxon>
    </lineage>
</organism>
<feature type="domain" description="Dynamin N-terminal" evidence="2">
    <location>
        <begin position="44"/>
        <end position="202"/>
    </location>
</feature>